<keyword evidence="2 5" id="KW-0449">Lipoprotein</keyword>
<dbReference type="EMBL" id="JACCAS010000001">
    <property type="protein sequence ID" value="NYH21802.1"/>
    <property type="molecule type" value="Genomic_DNA"/>
</dbReference>
<keyword evidence="2" id="KW-0564">Palmitate</keyword>
<keyword evidence="2 4" id="KW-0472">Membrane</keyword>
<dbReference type="NCBIfam" id="TIGR01845">
    <property type="entry name" value="outer_NodT"/>
    <property type="match status" value="1"/>
</dbReference>
<dbReference type="InterPro" id="IPR010131">
    <property type="entry name" value="MdtP/NodT-like"/>
</dbReference>
<organism evidence="5 6">
    <name type="scientific">Paraburkholderia bryophila</name>
    <dbReference type="NCBI Taxonomy" id="420952"/>
    <lineage>
        <taxon>Bacteria</taxon>
        <taxon>Pseudomonadati</taxon>
        <taxon>Pseudomonadota</taxon>
        <taxon>Betaproteobacteria</taxon>
        <taxon>Burkholderiales</taxon>
        <taxon>Burkholderiaceae</taxon>
        <taxon>Paraburkholderia</taxon>
    </lineage>
</organism>
<evidence type="ECO:0000313" key="5">
    <source>
        <dbReference type="EMBL" id="NYH21802.1"/>
    </source>
</evidence>
<dbReference type="Gene3D" id="2.20.200.10">
    <property type="entry name" value="Outer membrane efflux proteins (OEP)"/>
    <property type="match status" value="1"/>
</dbReference>
<evidence type="ECO:0000313" key="6">
    <source>
        <dbReference type="Proteomes" id="UP000540929"/>
    </source>
</evidence>
<dbReference type="Pfam" id="PF02321">
    <property type="entry name" value="OEP"/>
    <property type="match status" value="2"/>
</dbReference>
<dbReference type="GO" id="GO:0015562">
    <property type="term" value="F:efflux transmembrane transporter activity"/>
    <property type="evidence" value="ECO:0007669"/>
    <property type="project" value="InterPro"/>
</dbReference>
<feature type="compositionally biased region" description="Basic and acidic residues" evidence="3">
    <location>
        <begin position="127"/>
        <end position="138"/>
    </location>
</feature>
<protein>
    <submittedName>
        <fullName evidence="5">NodT family efflux transporter outer membrane factor (OMF) lipoprotein</fullName>
    </submittedName>
</protein>
<feature type="region of interest" description="Disordered" evidence="3">
    <location>
        <begin position="127"/>
        <end position="146"/>
    </location>
</feature>
<keyword evidence="6" id="KW-1185">Reference proteome</keyword>
<evidence type="ECO:0000256" key="1">
    <source>
        <dbReference type="ARBA" id="ARBA00007613"/>
    </source>
</evidence>
<reference evidence="5 6" key="1">
    <citation type="submission" date="2020-07" db="EMBL/GenBank/DDBJ databases">
        <title>Exploring microbial biodiversity for novel pathways involved in the catabolism of aromatic compounds derived from lignin.</title>
        <authorList>
            <person name="Elkins J."/>
        </authorList>
    </citation>
    <scope>NUCLEOTIDE SEQUENCE [LARGE SCALE GENOMIC DNA]</scope>
    <source>
        <strain evidence="5 6">H2C3C</strain>
    </source>
</reference>
<keyword evidence="2" id="KW-0732">Signal</keyword>
<gene>
    <name evidence="5" type="ORF">GGD40_001281</name>
</gene>
<dbReference type="GO" id="GO:0005886">
    <property type="term" value="C:plasma membrane"/>
    <property type="evidence" value="ECO:0007669"/>
    <property type="project" value="UniProtKB-SubCell"/>
</dbReference>
<evidence type="ECO:0000256" key="2">
    <source>
        <dbReference type="RuleBase" id="RU362097"/>
    </source>
</evidence>
<comment type="caution">
    <text evidence="5">The sequence shown here is derived from an EMBL/GenBank/DDBJ whole genome shotgun (WGS) entry which is preliminary data.</text>
</comment>
<evidence type="ECO:0000256" key="3">
    <source>
        <dbReference type="SAM" id="MobiDB-lite"/>
    </source>
</evidence>
<proteinExistence type="inferred from homology"/>
<comment type="subcellular location">
    <subcellularLocation>
        <location evidence="2">Cell membrane</location>
        <topology evidence="2">Lipid-anchor</topology>
    </subcellularLocation>
</comment>
<dbReference type="Gene3D" id="1.20.1600.10">
    <property type="entry name" value="Outer membrane efflux proteins (OEP)"/>
    <property type="match status" value="1"/>
</dbReference>
<feature type="transmembrane region" description="Helical" evidence="4">
    <location>
        <begin position="12"/>
        <end position="34"/>
    </location>
</feature>
<feature type="signal peptide" evidence="2">
    <location>
        <begin position="1"/>
        <end position="29"/>
    </location>
</feature>
<feature type="chain" id="PRO_5031598293" evidence="2">
    <location>
        <begin position="30"/>
        <end position="525"/>
    </location>
</feature>
<accession>A0A7Z0B6Z2</accession>
<dbReference type="PANTHER" id="PTHR30203">
    <property type="entry name" value="OUTER MEMBRANE CATION EFFLUX PROTEIN"/>
    <property type="match status" value="1"/>
</dbReference>
<dbReference type="PANTHER" id="PTHR30203:SF33">
    <property type="entry name" value="BLR4455 PROTEIN"/>
    <property type="match status" value="1"/>
</dbReference>
<evidence type="ECO:0000256" key="4">
    <source>
        <dbReference type="SAM" id="Phobius"/>
    </source>
</evidence>
<name>A0A7Z0B6Z2_9BURK</name>
<keyword evidence="2 4" id="KW-0812">Transmembrane</keyword>
<keyword evidence="4" id="KW-1133">Transmembrane helix</keyword>
<dbReference type="SUPFAM" id="SSF56954">
    <property type="entry name" value="Outer membrane efflux proteins (OEP)"/>
    <property type="match status" value="1"/>
</dbReference>
<keyword evidence="2" id="KW-1134">Transmembrane beta strand</keyword>
<dbReference type="AlphaFoldDB" id="A0A7Z0B6Z2"/>
<dbReference type="Proteomes" id="UP000540929">
    <property type="component" value="Unassembled WGS sequence"/>
</dbReference>
<comment type="similarity">
    <text evidence="1 2">Belongs to the outer membrane factor (OMF) (TC 1.B.17) family.</text>
</comment>
<dbReference type="InterPro" id="IPR003423">
    <property type="entry name" value="OMP_efflux"/>
</dbReference>
<sequence>MDKRRLRVANVAKLANVASVASVAMVALAAALLVSGCSFAPVYHAPAASIPTTFKEGGAWQLARPADRVPREAWWTVYRDPVLDHLERRVAAANPNVAAAMARHDEATAYLAQARSGLLPTIGAEASVERQRQSDNRPLRGAGQPSVYGTNNVDVGISYDLDLWGKIRNEVAAGNAAAQASEADLESVRLSLQADLANAYFNLRGLDAQQQLLNDTIATYQRALTLTMSRHAGGIASDLDVSRAQTQLDAARASADDIAARRALYEHAIASLTGQPASIFALTPVTEATYLPSIPTGVPAALLQRRPDIAAAERRVAQANAQIGVAKAAFFPDISLGLDGGYQSDTLSPWLMAPNEIWSVGPSLVFTLFDGDRREAMTDQARAKLAENGAKYKATVLLAFQQVEDNLAQLHHLGDEATQQNAALIAAQRTLTLSMSRYRDGVVSYLDVVTSQTTELTTQTDALNLETRRLLASVGLIEALGGGWSTDGAKAAPAVQATQLKAVPVVAGASSTSGASAAIASASAG</sequence>